<dbReference type="SUPFAM" id="SSF143120">
    <property type="entry name" value="YefM-like"/>
    <property type="match status" value="1"/>
</dbReference>
<gene>
    <name evidence="2" type="ORF">LCGC14_1945870</name>
</gene>
<sequence length="102" mass="11634">MNLKRKVTAVEARKRLGEILESVYYRGDEVVIERAGKAMAVVIPAERYEALERGRERLFGLIEKAQERNKEVPHEVIEQEVAAALSEVRGRTRNKASTDKAR</sequence>
<evidence type="ECO:0008006" key="3">
    <source>
        <dbReference type="Google" id="ProtNLM"/>
    </source>
</evidence>
<evidence type="ECO:0000313" key="2">
    <source>
        <dbReference type="EMBL" id="KKL86327.1"/>
    </source>
</evidence>
<dbReference type="NCBIfam" id="TIGR01552">
    <property type="entry name" value="phd_fam"/>
    <property type="match status" value="1"/>
</dbReference>
<organism evidence="2">
    <name type="scientific">marine sediment metagenome</name>
    <dbReference type="NCBI Taxonomy" id="412755"/>
    <lineage>
        <taxon>unclassified sequences</taxon>
        <taxon>metagenomes</taxon>
        <taxon>ecological metagenomes</taxon>
    </lineage>
</organism>
<dbReference type="Pfam" id="PF02604">
    <property type="entry name" value="PhdYeFM_antitox"/>
    <property type="match status" value="1"/>
</dbReference>
<dbReference type="Gene3D" id="3.40.1620.10">
    <property type="entry name" value="YefM-like domain"/>
    <property type="match status" value="1"/>
</dbReference>
<dbReference type="InterPro" id="IPR006442">
    <property type="entry name" value="Antitoxin_Phd/YefM"/>
</dbReference>
<reference evidence="2" key="1">
    <citation type="journal article" date="2015" name="Nature">
        <title>Complex archaea that bridge the gap between prokaryotes and eukaryotes.</title>
        <authorList>
            <person name="Spang A."/>
            <person name="Saw J.H."/>
            <person name="Jorgensen S.L."/>
            <person name="Zaremba-Niedzwiedzka K."/>
            <person name="Martijn J."/>
            <person name="Lind A.E."/>
            <person name="van Eijk R."/>
            <person name="Schleper C."/>
            <person name="Guy L."/>
            <person name="Ettema T.J."/>
        </authorList>
    </citation>
    <scope>NUCLEOTIDE SEQUENCE</scope>
</reference>
<proteinExistence type="inferred from homology"/>
<accession>A0A0F9IG29</accession>
<name>A0A0F9IG29_9ZZZZ</name>
<dbReference type="EMBL" id="LAZR01021150">
    <property type="protein sequence ID" value="KKL86327.1"/>
    <property type="molecule type" value="Genomic_DNA"/>
</dbReference>
<comment type="caution">
    <text evidence="2">The sequence shown here is derived from an EMBL/GenBank/DDBJ whole genome shotgun (WGS) entry which is preliminary data.</text>
</comment>
<dbReference type="AlphaFoldDB" id="A0A0F9IG29"/>
<comment type="similarity">
    <text evidence="1">Belongs to the phD/YefM antitoxin family.</text>
</comment>
<protein>
    <recommendedName>
        <fullName evidence="3">Antitoxin</fullName>
    </recommendedName>
</protein>
<evidence type="ECO:0000256" key="1">
    <source>
        <dbReference type="ARBA" id="ARBA00009981"/>
    </source>
</evidence>
<dbReference type="InterPro" id="IPR036165">
    <property type="entry name" value="YefM-like_sf"/>
</dbReference>